<dbReference type="PANTHER" id="PTHR13789:SF309">
    <property type="entry name" value="PUTATIVE (AFU_ORTHOLOGUE AFUA_6G14510)-RELATED"/>
    <property type="match status" value="1"/>
</dbReference>
<gene>
    <name evidence="4" type="ORF">SAMN05216227_102212</name>
</gene>
<dbReference type="Proteomes" id="UP000183002">
    <property type="component" value="Unassembled WGS sequence"/>
</dbReference>
<dbReference type="PRINTS" id="PR00420">
    <property type="entry name" value="RNGMNOXGNASE"/>
</dbReference>
<dbReference type="AlphaFoldDB" id="A0A1H8IY81"/>
<dbReference type="EMBL" id="FOCO01000022">
    <property type="protein sequence ID" value="SEN72638.1"/>
    <property type="molecule type" value="Genomic_DNA"/>
</dbReference>
<evidence type="ECO:0000313" key="5">
    <source>
        <dbReference type="Proteomes" id="UP000183002"/>
    </source>
</evidence>
<sequence>MRIAIAGAGIGGLAAACLLATNGHQIDLFDQFAAPRPIGSGLMIQPMGLHVLDLCGAGDSVRANGQTIARMLGHDGARRILDVRYDPAGRIPRQGTAIHRATLHAALLNATLAHGVTITPAMSVQSAPLHGNQRHLHMTNGTTHGPYDLVIDATGAGSTLSPLKAHALPYGAIWGTVPWPETTDLPQNQLTQAYHRASRMAGVLPLGRVPNRHGPHAAIFWSMPRETLAHWPQTALEDWKAQATTHWPALTPFLETLTHTDQMTTATYTHGTLKRPYAPALAFIGDAAHRASPQLGQGANMALFDALALARALHQNPLDDALPRYAQTRRWHVRLYQTLSAVFTPQYQSNSRILPALRDHILAPASLTWPMPRVLSRIVAGTLIPPLAGEPAPQIHLGLNT</sequence>
<organism evidence="4 5">
    <name type="scientific">Pseudorhodobacter antarcticus</name>
    <dbReference type="NCBI Taxonomy" id="1077947"/>
    <lineage>
        <taxon>Bacteria</taxon>
        <taxon>Pseudomonadati</taxon>
        <taxon>Pseudomonadota</taxon>
        <taxon>Alphaproteobacteria</taxon>
        <taxon>Rhodobacterales</taxon>
        <taxon>Paracoccaceae</taxon>
        <taxon>Pseudorhodobacter</taxon>
    </lineage>
</organism>
<keyword evidence="2" id="KW-0503">Monooxygenase</keyword>
<evidence type="ECO:0000256" key="1">
    <source>
        <dbReference type="ARBA" id="ARBA00023002"/>
    </source>
</evidence>
<dbReference type="PANTHER" id="PTHR13789">
    <property type="entry name" value="MONOOXYGENASE"/>
    <property type="match status" value="1"/>
</dbReference>
<dbReference type="RefSeq" id="WP_050519770.1">
    <property type="nucleotide sequence ID" value="NZ_FOCO01000022.1"/>
</dbReference>
<dbReference type="PROSITE" id="PS51257">
    <property type="entry name" value="PROKAR_LIPOPROTEIN"/>
    <property type="match status" value="1"/>
</dbReference>
<dbReference type="OrthoDB" id="5499180at2"/>
<evidence type="ECO:0000259" key="3">
    <source>
        <dbReference type="Pfam" id="PF01494"/>
    </source>
</evidence>
<keyword evidence="5" id="KW-1185">Reference proteome</keyword>
<keyword evidence="1" id="KW-0560">Oxidoreductase</keyword>
<feature type="domain" description="FAD-binding" evidence="3">
    <location>
        <begin position="3"/>
        <end position="315"/>
    </location>
</feature>
<dbReference type="SUPFAM" id="SSF51905">
    <property type="entry name" value="FAD/NAD(P)-binding domain"/>
    <property type="match status" value="1"/>
</dbReference>
<dbReference type="GO" id="GO:0071949">
    <property type="term" value="F:FAD binding"/>
    <property type="evidence" value="ECO:0007669"/>
    <property type="project" value="InterPro"/>
</dbReference>
<accession>A0A1H8IY81</accession>
<dbReference type="STRING" id="1077947.SAMN05216227_102212"/>
<dbReference type="InterPro" id="IPR050493">
    <property type="entry name" value="FAD-dep_Monooxygenase_BioMet"/>
</dbReference>
<proteinExistence type="predicted"/>
<evidence type="ECO:0000313" key="4">
    <source>
        <dbReference type="EMBL" id="SEN72638.1"/>
    </source>
</evidence>
<dbReference type="Gene3D" id="3.50.50.60">
    <property type="entry name" value="FAD/NAD(P)-binding domain"/>
    <property type="match status" value="1"/>
</dbReference>
<dbReference type="Pfam" id="PF01494">
    <property type="entry name" value="FAD_binding_3"/>
    <property type="match status" value="1"/>
</dbReference>
<dbReference type="InterPro" id="IPR002938">
    <property type="entry name" value="FAD-bd"/>
</dbReference>
<reference evidence="4 5" key="1">
    <citation type="submission" date="2016-10" db="EMBL/GenBank/DDBJ databases">
        <authorList>
            <person name="de Groot N.N."/>
        </authorList>
    </citation>
    <scope>NUCLEOTIDE SEQUENCE [LARGE SCALE GENOMIC DNA]</scope>
    <source>
        <strain evidence="4 5">CGMCC 1.10836</strain>
    </source>
</reference>
<dbReference type="InterPro" id="IPR036188">
    <property type="entry name" value="FAD/NAD-bd_sf"/>
</dbReference>
<name>A0A1H8IY81_9RHOB</name>
<protein>
    <submittedName>
        <fullName evidence="4">2-polyprenyl-6-methoxyphenol hydroxylase</fullName>
    </submittedName>
</protein>
<dbReference type="GO" id="GO:0004497">
    <property type="term" value="F:monooxygenase activity"/>
    <property type="evidence" value="ECO:0007669"/>
    <property type="project" value="UniProtKB-KW"/>
</dbReference>
<evidence type="ECO:0000256" key="2">
    <source>
        <dbReference type="ARBA" id="ARBA00023033"/>
    </source>
</evidence>